<accession>A7VQJ2</accession>
<evidence type="ECO:0000313" key="6">
    <source>
        <dbReference type="Proteomes" id="UP000003490"/>
    </source>
</evidence>
<proteinExistence type="predicted"/>
<dbReference type="Proteomes" id="UP000220611">
    <property type="component" value="Unassembled WGS sequence"/>
</dbReference>
<dbReference type="SUPFAM" id="SSF53041">
    <property type="entry name" value="Resolvase-like"/>
    <property type="match status" value="1"/>
</dbReference>
<dbReference type="EMBL" id="NOXF01000011">
    <property type="protein sequence ID" value="PEQ23753.1"/>
    <property type="molecule type" value="Genomic_DNA"/>
</dbReference>
<dbReference type="InterPro" id="IPR050639">
    <property type="entry name" value="SSR_resolvase"/>
</dbReference>
<keyword evidence="1" id="KW-0238">DNA-binding</keyword>
<name>A7VQJ2_9FIRM</name>
<reference evidence="5 7" key="3">
    <citation type="submission" date="2017-07" db="EMBL/GenBank/DDBJ databases">
        <title>Prevalence of linear plasmids in Cutibacterium (Propionibacterium) acnes isolates obtained from prostatic tissue.</title>
        <authorList>
            <person name="Davidsson S."/>
            <person name="Carlsson J."/>
            <person name="Molling P."/>
            <person name="Andren O."/>
            <person name="Andersson S.-O."/>
            <person name="Brzuszkiewicz E."/>
            <person name="Poehlein A."/>
            <person name="Al-Zeer M."/>
            <person name="Brinkmann V."/>
            <person name="Scavenius C."/>
            <person name="Nazipi S."/>
            <person name="Soderquist B."/>
            <person name="Bruggemann H."/>
        </authorList>
    </citation>
    <scope>NUCLEOTIDE SEQUENCE [LARGE SCALE GENOMIC DNA]</scope>
    <source>
        <strain evidence="5 7">DSM 753</strain>
    </source>
</reference>
<comment type="caution">
    <text evidence="4">The sequence shown here is derived from an EMBL/GenBank/DDBJ whole genome shotgun (WGS) entry which is preliminary data.</text>
</comment>
<dbReference type="SMART" id="SM00857">
    <property type="entry name" value="Resolvase"/>
    <property type="match status" value="1"/>
</dbReference>
<evidence type="ECO:0000256" key="2">
    <source>
        <dbReference type="ARBA" id="ARBA00023172"/>
    </source>
</evidence>
<evidence type="ECO:0000313" key="7">
    <source>
        <dbReference type="Proteomes" id="UP000220611"/>
    </source>
</evidence>
<sequence>MSYSFLDCPIWLYSRSSDRNPAALFRQMESLREEAERQGYYVAGNSQDMSTGRNIRRMGLQQMLKAVKSGSVRAVMLQDLFRLSRDTVALVQILKFFQSHNIMLIVLNRGPYMES</sequence>
<dbReference type="EMBL" id="ABCB02000015">
    <property type="protein sequence ID" value="EDO62403.1"/>
    <property type="molecule type" value="Genomic_DNA"/>
</dbReference>
<reference evidence="4 6" key="2">
    <citation type="submission" date="2007-08" db="EMBL/GenBank/DDBJ databases">
        <authorList>
            <person name="Fulton L."/>
            <person name="Clifton S."/>
            <person name="Fulton B."/>
            <person name="Xu J."/>
            <person name="Minx P."/>
            <person name="Pepin K.H."/>
            <person name="Johnson M."/>
            <person name="Thiruvilangam P."/>
            <person name="Bhonagiri V."/>
            <person name="Nash W.E."/>
            <person name="Wang C."/>
            <person name="Mardis E.R."/>
            <person name="Wilson R.K."/>
        </authorList>
    </citation>
    <scope>NUCLEOTIDE SEQUENCE [LARGE SCALE GENOMIC DNA]</scope>
    <source>
        <strain evidence="4 6">DSM 753</strain>
    </source>
</reference>
<evidence type="ECO:0000256" key="1">
    <source>
        <dbReference type="ARBA" id="ARBA00023125"/>
    </source>
</evidence>
<dbReference type="Gene3D" id="3.40.50.1390">
    <property type="entry name" value="Resolvase, N-terminal catalytic domain"/>
    <property type="match status" value="1"/>
</dbReference>
<dbReference type="GO" id="GO:0003677">
    <property type="term" value="F:DNA binding"/>
    <property type="evidence" value="ECO:0007669"/>
    <property type="project" value="UniProtKB-KW"/>
</dbReference>
<keyword evidence="7" id="KW-1185">Reference proteome</keyword>
<dbReference type="AlphaFoldDB" id="A7VQJ2"/>
<dbReference type="HOGENOM" id="CLU_2104742_0_0_9"/>
<gene>
    <name evidence="5" type="ORF">CH238_12325</name>
    <name evidence="4" type="ORF">CLOLEP_00822</name>
</gene>
<dbReference type="PROSITE" id="PS51736">
    <property type="entry name" value="RECOMBINASES_3"/>
    <property type="match status" value="1"/>
</dbReference>
<evidence type="ECO:0000313" key="5">
    <source>
        <dbReference type="EMBL" id="PEQ23753.1"/>
    </source>
</evidence>
<organism evidence="4 6">
    <name type="scientific">[Clostridium] leptum DSM 753</name>
    <dbReference type="NCBI Taxonomy" id="428125"/>
    <lineage>
        <taxon>Bacteria</taxon>
        <taxon>Bacillati</taxon>
        <taxon>Bacillota</taxon>
        <taxon>Clostridia</taxon>
        <taxon>Eubacteriales</taxon>
        <taxon>Oscillospiraceae</taxon>
        <taxon>Oscillospiraceae incertae sedis</taxon>
    </lineage>
</organism>
<dbReference type="Pfam" id="PF00239">
    <property type="entry name" value="Resolvase"/>
    <property type="match status" value="1"/>
</dbReference>
<dbReference type="PANTHER" id="PTHR30461">
    <property type="entry name" value="DNA-INVERTASE FROM LAMBDOID PROPHAGE"/>
    <property type="match status" value="1"/>
</dbReference>
<reference evidence="4 6" key="1">
    <citation type="submission" date="2007-08" db="EMBL/GenBank/DDBJ databases">
        <title>Draft genome sequence of Clostridium leptum (DSM 753).</title>
        <authorList>
            <person name="Sudarsanam P."/>
            <person name="Ley R."/>
            <person name="Guruge J."/>
            <person name="Turnbaugh P.J."/>
            <person name="Mahowald M."/>
            <person name="Liep D."/>
            <person name="Gordon J."/>
        </authorList>
    </citation>
    <scope>NUCLEOTIDE SEQUENCE [LARGE SCALE GENOMIC DNA]</scope>
    <source>
        <strain evidence="4 6">DSM 753</strain>
    </source>
</reference>
<evidence type="ECO:0000259" key="3">
    <source>
        <dbReference type="PROSITE" id="PS51736"/>
    </source>
</evidence>
<dbReference type="PANTHER" id="PTHR30461:SF2">
    <property type="entry name" value="SERINE RECOMBINASE PINE-RELATED"/>
    <property type="match status" value="1"/>
</dbReference>
<dbReference type="CDD" id="cd00338">
    <property type="entry name" value="Ser_Recombinase"/>
    <property type="match status" value="1"/>
</dbReference>
<dbReference type="InterPro" id="IPR006119">
    <property type="entry name" value="Resolv_N"/>
</dbReference>
<dbReference type="Proteomes" id="UP000003490">
    <property type="component" value="Unassembled WGS sequence"/>
</dbReference>
<keyword evidence="2" id="KW-0233">DNA recombination</keyword>
<dbReference type="GO" id="GO:0000150">
    <property type="term" value="F:DNA strand exchange activity"/>
    <property type="evidence" value="ECO:0007669"/>
    <property type="project" value="InterPro"/>
</dbReference>
<dbReference type="InterPro" id="IPR036162">
    <property type="entry name" value="Resolvase-like_N_sf"/>
</dbReference>
<feature type="domain" description="Resolvase/invertase-type recombinase catalytic" evidence="3">
    <location>
        <begin position="9"/>
        <end position="115"/>
    </location>
</feature>
<protein>
    <submittedName>
        <fullName evidence="4">Resolvase, N-terminal domain protein</fullName>
    </submittedName>
</protein>
<evidence type="ECO:0000313" key="4">
    <source>
        <dbReference type="EMBL" id="EDO62403.1"/>
    </source>
</evidence>